<dbReference type="InterPro" id="IPR013783">
    <property type="entry name" value="Ig-like_fold"/>
</dbReference>
<keyword evidence="1" id="KW-0732">Signal</keyword>
<dbReference type="PROSITE" id="PS51257">
    <property type="entry name" value="PROKAR_LIPOPROTEIN"/>
    <property type="match status" value="1"/>
</dbReference>
<protein>
    <recommendedName>
        <fullName evidence="4">BACON domain-containing protein</fullName>
    </recommendedName>
</protein>
<dbReference type="SUPFAM" id="SSF56978">
    <property type="entry name" value="Perfringolysin"/>
    <property type="match status" value="1"/>
</dbReference>
<dbReference type="AlphaFoldDB" id="A0A2N6Q2Q8"/>
<dbReference type="EMBL" id="PNGI01000047">
    <property type="protein sequence ID" value="PMC07229.1"/>
    <property type="molecule type" value="Genomic_DNA"/>
</dbReference>
<proteinExistence type="predicted"/>
<gene>
    <name evidence="2" type="ORF">CJ232_11940</name>
</gene>
<accession>A0A2N6Q2Q8</accession>
<organism evidence="2 3">
    <name type="scientific">Hoylesella timonensis</name>
    <dbReference type="NCBI Taxonomy" id="386414"/>
    <lineage>
        <taxon>Bacteria</taxon>
        <taxon>Pseudomonadati</taxon>
        <taxon>Bacteroidota</taxon>
        <taxon>Bacteroidia</taxon>
        <taxon>Bacteroidales</taxon>
        <taxon>Prevotellaceae</taxon>
        <taxon>Hoylesella</taxon>
    </lineage>
</organism>
<dbReference type="Gene3D" id="2.60.40.10">
    <property type="entry name" value="Immunoglobulins"/>
    <property type="match status" value="1"/>
</dbReference>
<dbReference type="InterPro" id="IPR024361">
    <property type="entry name" value="BACON"/>
</dbReference>
<dbReference type="RefSeq" id="WP_102189149.1">
    <property type="nucleotide sequence ID" value="NZ_CAUPGG010000042.1"/>
</dbReference>
<dbReference type="Proteomes" id="UP000235661">
    <property type="component" value="Unassembled WGS sequence"/>
</dbReference>
<evidence type="ECO:0000313" key="2">
    <source>
        <dbReference type="EMBL" id="PMC07229.1"/>
    </source>
</evidence>
<name>A0A2N6Q2Q8_9BACT</name>
<evidence type="ECO:0008006" key="4">
    <source>
        <dbReference type="Google" id="ProtNLM"/>
    </source>
</evidence>
<evidence type="ECO:0000256" key="1">
    <source>
        <dbReference type="SAM" id="SignalP"/>
    </source>
</evidence>
<sequence>MKKYIFFILLLFLAGCNSQLTPEILTLSVNNLEVDNTGGLYTVHIDYNGKKWEVEDFNLPNWVKINTESNNVELNIQPNTTYFLRQTDLKITYNNNEQVLHIVQQGIQNKSSLEWQTFNVNTIIPIEEGQNFFTTYKLKATDYFINPLMQKRIFHGNLINKQFYYGIDDKDENIKYAFNSITISSYTNGSFYIRKDVKPSYEETKDLFDEINSQNKYQNSTFIYQNNPIQYNSYKHLHILGVGNLGLKLDEIINDKSYKEKELSNRTGLIYNYCQRLFNTTIDLPVNVINDRGDVTNNNFSYISSISYGRMSFLFVETDYDYQSSVCAINKIMKGEPLTQEEECIKKSISANYLFFDKLSNVHVTKGFDVIKKYVSDINLQPIIPLSFSINNYQKHSPDSLNLILKF</sequence>
<dbReference type="CDD" id="cd14948">
    <property type="entry name" value="BACON"/>
    <property type="match status" value="1"/>
</dbReference>
<dbReference type="InterPro" id="IPR036359">
    <property type="entry name" value="Thiol_cytolysin_sf"/>
</dbReference>
<reference evidence="2 3" key="1">
    <citation type="submission" date="2017-09" db="EMBL/GenBank/DDBJ databases">
        <title>Bacterial strain isolated from the female urinary microbiota.</title>
        <authorList>
            <person name="Thomas-White K."/>
            <person name="Kumar N."/>
            <person name="Forster S."/>
            <person name="Putonti C."/>
            <person name="Lawley T."/>
            <person name="Wolfe A.J."/>
        </authorList>
    </citation>
    <scope>NUCLEOTIDE SEQUENCE [LARGE SCALE GENOMIC DNA]</scope>
    <source>
        <strain evidence="2 3">UMB0818</strain>
    </source>
</reference>
<feature type="signal peptide" evidence="1">
    <location>
        <begin position="1"/>
        <end position="20"/>
    </location>
</feature>
<dbReference type="GO" id="GO:0015485">
    <property type="term" value="F:cholesterol binding"/>
    <property type="evidence" value="ECO:0007669"/>
    <property type="project" value="InterPro"/>
</dbReference>
<evidence type="ECO:0000313" key="3">
    <source>
        <dbReference type="Proteomes" id="UP000235661"/>
    </source>
</evidence>
<comment type="caution">
    <text evidence="2">The sequence shown here is derived from an EMBL/GenBank/DDBJ whole genome shotgun (WGS) entry which is preliminary data.</text>
</comment>
<feature type="chain" id="PRO_5014626777" description="BACON domain-containing protein" evidence="1">
    <location>
        <begin position="21"/>
        <end position="407"/>
    </location>
</feature>